<evidence type="ECO:0000256" key="1">
    <source>
        <dbReference type="SAM" id="SignalP"/>
    </source>
</evidence>
<reference evidence="2" key="1">
    <citation type="journal article" date="2020" name="Stud. Mycol.">
        <title>101 Dothideomycetes genomes: a test case for predicting lifestyles and emergence of pathogens.</title>
        <authorList>
            <person name="Haridas S."/>
            <person name="Albert R."/>
            <person name="Binder M."/>
            <person name="Bloem J."/>
            <person name="Labutti K."/>
            <person name="Salamov A."/>
            <person name="Andreopoulos B."/>
            <person name="Baker S."/>
            <person name="Barry K."/>
            <person name="Bills G."/>
            <person name="Bluhm B."/>
            <person name="Cannon C."/>
            <person name="Castanera R."/>
            <person name="Culley D."/>
            <person name="Daum C."/>
            <person name="Ezra D."/>
            <person name="Gonzalez J."/>
            <person name="Henrissat B."/>
            <person name="Kuo A."/>
            <person name="Liang C."/>
            <person name="Lipzen A."/>
            <person name="Lutzoni F."/>
            <person name="Magnuson J."/>
            <person name="Mondo S."/>
            <person name="Nolan M."/>
            <person name="Ohm R."/>
            <person name="Pangilinan J."/>
            <person name="Park H.-J."/>
            <person name="Ramirez L."/>
            <person name="Alfaro M."/>
            <person name="Sun H."/>
            <person name="Tritt A."/>
            <person name="Yoshinaga Y."/>
            <person name="Zwiers L.-H."/>
            <person name="Turgeon B."/>
            <person name="Goodwin S."/>
            <person name="Spatafora J."/>
            <person name="Crous P."/>
            <person name="Grigoriev I."/>
        </authorList>
    </citation>
    <scope>NUCLEOTIDE SEQUENCE</scope>
    <source>
        <strain evidence="2">CBS 116005</strain>
    </source>
</reference>
<evidence type="ECO:0000313" key="2">
    <source>
        <dbReference type="EMBL" id="KAF2765123.1"/>
    </source>
</evidence>
<keyword evidence="3" id="KW-1185">Reference proteome</keyword>
<evidence type="ECO:0000313" key="3">
    <source>
        <dbReference type="Proteomes" id="UP000799436"/>
    </source>
</evidence>
<dbReference type="AlphaFoldDB" id="A0A6G1KWR9"/>
<keyword evidence="1" id="KW-0732">Signal</keyword>
<dbReference type="EMBL" id="ML995900">
    <property type="protein sequence ID" value="KAF2765123.1"/>
    <property type="molecule type" value="Genomic_DNA"/>
</dbReference>
<dbReference type="Proteomes" id="UP000799436">
    <property type="component" value="Unassembled WGS sequence"/>
</dbReference>
<feature type="chain" id="PRO_5026153849" evidence="1">
    <location>
        <begin position="20"/>
        <end position="80"/>
    </location>
</feature>
<accession>A0A6G1KWR9</accession>
<gene>
    <name evidence="2" type="ORF">EJ03DRAFT_219717</name>
</gene>
<sequence>MRPIFLLPLVAALIAQTRAGCAFPNTFGCSDNGHYEIHCDGHKIGKPTRNCFSQTGCKCYVAYNIHECRDRQGNRCGQPL</sequence>
<name>A0A6G1KWR9_9PEZI</name>
<protein>
    <submittedName>
        <fullName evidence="2">Uncharacterized protein</fullName>
    </submittedName>
</protein>
<proteinExistence type="predicted"/>
<organism evidence="2 3">
    <name type="scientific">Teratosphaeria nubilosa</name>
    <dbReference type="NCBI Taxonomy" id="161662"/>
    <lineage>
        <taxon>Eukaryota</taxon>
        <taxon>Fungi</taxon>
        <taxon>Dikarya</taxon>
        <taxon>Ascomycota</taxon>
        <taxon>Pezizomycotina</taxon>
        <taxon>Dothideomycetes</taxon>
        <taxon>Dothideomycetidae</taxon>
        <taxon>Mycosphaerellales</taxon>
        <taxon>Teratosphaeriaceae</taxon>
        <taxon>Teratosphaeria</taxon>
    </lineage>
</organism>
<feature type="signal peptide" evidence="1">
    <location>
        <begin position="1"/>
        <end position="19"/>
    </location>
</feature>